<evidence type="ECO:0000313" key="1">
    <source>
        <dbReference type="EMBL" id="CAA2631120.1"/>
    </source>
</evidence>
<dbReference type="EMBL" id="CACRZD030000013">
    <property type="protein sequence ID" value="CAA6670363.1"/>
    <property type="molecule type" value="Genomic_DNA"/>
</dbReference>
<sequence length="91" mass="9881">MAVDLCAHRQDEVECLRYIACDKPAAFTAVSPPRNICLCGNFHRRYQAEAAGASPGPSPGAPRKWQRPGWRRIAAMEGDSHRVAAGDCALC</sequence>
<name>A0A7I8JLA1_SPIIN</name>
<dbReference type="Proteomes" id="UP001189122">
    <property type="component" value="Unassembled WGS sequence"/>
</dbReference>
<dbReference type="AlphaFoldDB" id="A0A7I8JLA1"/>
<keyword evidence="2" id="KW-1185">Reference proteome</keyword>
<proteinExistence type="predicted"/>
<dbReference type="EMBL" id="LR743600">
    <property type="protein sequence ID" value="CAA2631120.1"/>
    <property type="molecule type" value="Genomic_DNA"/>
</dbReference>
<evidence type="ECO:0000313" key="2">
    <source>
        <dbReference type="Proteomes" id="UP001189122"/>
    </source>
</evidence>
<organism evidence="1">
    <name type="scientific">Spirodela intermedia</name>
    <name type="common">Intermediate duckweed</name>
    <dbReference type="NCBI Taxonomy" id="51605"/>
    <lineage>
        <taxon>Eukaryota</taxon>
        <taxon>Viridiplantae</taxon>
        <taxon>Streptophyta</taxon>
        <taxon>Embryophyta</taxon>
        <taxon>Tracheophyta</taxon>
        <taxon>Spermatophyta</taxon>
        <taxon>Magnoliopsida</taxon>
        <taxon>Liliopsida</taxon>
        <taxon>Araceae</taxon>
        <taxon>Lemnoideae</taxon>
        <taxon>Spirodela</taxon>
    </lineage>
</organism>
<protein>
    <submittedName>
        <fullName evidence="1">Uncharacterized protein</fullName>
    </submittedName>
</protein>
<reference evidence="1 2" key="1">
    <citation type="submission" date="2019-12" db="EMBL/GenBank/DDBJ databases">
        <authorList>
            <person name="Scholz U."/>
            <person name="Mascher M."/>
            <person name="Fiebig A."/>
        </authorList>
    </citation>
    <scope>NUCLEOTIDE SEQUENCE</scope>
</reference>
<gene>
    <name evidence="1" type="ORF">SI7747_13016766</name>
</gene>
<accession>A0A7I8JLA1</accession>